<dbReference type="SUPFAM" id="SSF50952">
    <property type="entry name" value="Soluble quinoprotein glucose dehydrogenase"/>
    <property type="match status" value="1"/>
</dbReference>
<proteinExistence type="predicted"/>
<keyword evidence="3" id="KW-1185">Reference proteome</keyword>
<dbReference type="InterPro" id="IPR055557">
    <property type="entry name" value="DUF7133"/>
</dbReference>
<name>A0A517MIW3_9BACT</name>
<dbReference type="PANTHER" id="PTHR33546">
    <property type="entry name" value="LARGE, MULTIFUNCTIONAL SECRETED PROTEIN-RELATED"/>
    <property type="match status" value="1"/>
</dbReference>
<dbReference type="Gene3D" id="2.120.10.30">
    <property type="entry name" value="TolB, C-terminal domain"/>
    <property type="match status" value="1"/>
</dbReference>
<evidence type="ECO:0000313" key="3">
    <source>
        <dbReference type="Proteomes" id="UP000320672"/>
    </source>
</evidence>
<dbReference type="RefSeq" id="WP_246109469.1">
    <property type="nucleotide sequence ID" value="NZ_CP036262.1"/>
</dbReference>
<evidence type="ECO:0000259" key="1">
    <source>
        <dbReference type="Pfam" id="PF23500"/>
    </source>
</evidence>
<organism evidence="2 3">
    <name type="scientific">Roseimaritima multifibrata</name>
    <dbReference type="NCBI Taxonomy" id="1930274"/>
    <lineage>
        <taxon>Bacteria</taxon>
        <taxon>Pseudomonadati</taxon>
        <taxon>Planctomycetota</taxon>
        <taxon>Planctomycetia</taxon>
        <taxon>Pirellulales</taxon>
        <taxon>Pirellulaceae</taxon>
        <taxon>Roseimaritima</taxon>
    </lineage>
</organism>
<feature type="domain" description="DUF7133" evidence="1">
    <location>
        <begin position="102"/>
        <end position="237"/>
    </location>
</feature>
<dbReference type="Pfam" id="PF23500">
    <property type="entry name" value="DUF7133"/>
    <property type="match status" value="1"/>
</dbReference>
<reference evidence="2 3" key="1">
    <citation type="submission" date="2019-02" db="EMBL/GenBank/DDBJ databases">
        <title>Deep-cultivation of Planctomycetes and their phenomic and genomic characterization uncovers novel biology.</title>
        <authorList>
            <person name="Wiegand S."/>
            <person name="Jogler M."/>
            <person name="Boedeker C."/>
            <person name="Pinto D."/>
            <person name="Vollmers J."/>
            <person name="Rivas-Marin E."/>
            <person name="Kohn T."/>
            <person name="Peeters S.H."/>
            <person name="Heuer A."/>
            <person name="Rast P."/>
            <person name="Oberbeckmann S."/>
            <person name="Bunk B."/>
            <person name="Jeske O."/>
            <person name="Meyerdierks A."/>
            <person name="Storesund J.E."/>
            <person name="Kallscheuer N."/>
            <person name="Luecker S."/>
            <person name="Lage O.M."/>
            <person name="Pohl T."/>
            <person name="Merkel B.J."/>
            <person name="Hornburger P."/>
            <person name="Mueller R.-W."/>
            <person name="Bruemmer F."/>
            <person name="Labrenz M."/>
            <person name="Spormann A.M."/>
            <person name="Op den Camp H."/>
            <person name="Overmann J."/>
            <person name="Amann R."/>
            <person name="Jetten M.S.M."/>
            <person name="Mascher T."/>
            <person name="Medema M.H."/>
            <person name="Devos D.P."/>
            <person name="Kaster A.-K."/>
            <person name="Ovreas L."/>
            <person name="Rohde M."/>
            <person name="Galperin M.Y."/>
            <person name="Jogler C."/>
        </authorList>
    </citation>
    <scope>NUCLEOTIDE SEQUENCE [LARGE SCALE GENOMIC DNA]</scope>
    <source>
        <strain evidence="2 3">FF011L</strain>
    </source>
</reference>
<gene>
    <name evidence="2" type="ORF">FF011L_35760</name>
</gene>
<dbReference type="PANTHER" id="PTHR33546:SF1">
    <property type="entry name" value="LARGE, MULTIFUNCTIONAL SECRETED PROTEIN"/>
    <property type="match status" value="1"/>
</dbReference>
<protein>
    <recommendedName>
        <fullName evidence="1">DUF7133 domain-containing protein</fullName>
    </recommendedName>
</protein>
<evidence type="ECO:0000313" key="2">
    <source>
        <dbReference type="EMBL" id="QDS94794.1"/>
    </source>
</evidence>
<dbReference type="InterPro" id="IPR011042">
    <property type="entry name" value="6-blade_b-propeller_TolB-like"/>
</dbReference>
<dbReference type="EMBL" id="CP036262">
    <property type="protein sequence ID" value="QDS94794.1"/>
    <property type="molecule type" value="Genomic_DNA"/>
</dbReference>
<dbReference type="Proteomes" id="UP000320672">
    <property type="component" value="Chromosome"/>
</dbReference>
<accession>A0A517MIW3</accession>
<dbReference type="KEGG" id="rml:FF011L_35760"/>
<dbReference type="AlphaFoldDB" id="A0A517MIW3"/>
<dbReference type="InterPro" id="IPR011041">
    <property type="entry name" value="Quinoprot_gluc/sorb_DH_b-prop"/>
</dbReference>
<sequence>MILFHRIPSLRIARSPSWSFSKSAACLFCLLASAGIWSEPLRAAEPKEEDFYEITSFEIPDGVVLEACGFQLMPDGRLAIASRRGEIWMVTDPFAKSVPAANFKRFAQGLHEPLSLDYEDGWLYVTQRPELSRIKDEDGDGSADVFETVNDEWGISGDYHEYAFGSKADKNGDRWIVLCLTGSFSSKVPYRGWCVRITPDGKLVPTTSGIRSPGGIRQNAAGDMFYTDNQGPWNGVCGLKHLIPGKFAGHPGGFEWYKLATESMGPQPPKPKSDSRIMTEAARIEEFEPPAVLFPYPAMGQSASGIVCDTTDGKFGPFENQMFVADQSHSTVMRVYLEKVQGHYQGACFPFRAGFGSGNVGLEMSPDGSMFVGGTNRGWGARGPKPFAVERMNWTGKTPFEILEMRAIEGGFELVLTEPAKADSLKGTDNFAMKTYTYIYREQYGSPAVDETVPKITDVQLSADGLHVVLKIDGLQIGHVHELTVTGLLNKAGNPLLHPKAYYTLNYLP</sequence>